<name>A0A167N0K9_PHYB8</name>
<feature type="compositionally biased region" description="Basic and acidic residues" evidence="6">
    <location>
        <begin position="546"/>
        <end position="573"/>
    </location>
</feature>
<evidence type="ECO:0000259" key="7">
    <source>
        <dbReference type="Pfam" id="PF07807"/>
    </source>
</evidence>
<dbReference type="EMBL" id="KV440978">
    <property type="protein sequence ID" value="OAD74694.1"/>
    <property type="molecule type" value="Genomic_DNA"/>
</dbReference>
<dbReference type="InterPro" id="IPR039896">
    <property type="entry name" value="Red-like"/>
</dbReference>
<feature type="domain" description="Protein RED C-terminal" evidence="7">
    <location>
        <begin position="490"/>
        <end position="570"/>
    </location>
</feature>
<evidence type="ECO:0000313" key="10">
    <source>
        <dbReference type="Proteomes" id="UP000077315"/>
    </source>
</evidence>
<keyword evidence="3" id="KW-0677">Repeat</keyword>
<evidence type="ECO:0000259" key="8">
    <source>
        <dbReference type="Pfam" id="PF07808"/>
    </source>
</evidence>
<dbReference type="GO" id="GO:0005634">
    <property type="term" value="C:nucleus"/>
    <property type="evidence" value="ECO:0007669"/>
    <property type="project" value="UniProtKB-SubCell"/>
</dbReference>
<evidence type="ECO:0000256" key="3">
    <source>
        <dbReference type="ARBA" id="ARBA00022737"/>
    </source>
</evidence>
<comment type="similarity">
    <text evidence="2">Belongs to the RED family.</text>
</comment>
<feature type="region of interest" description="Disordered" evidence="6">
    <location>
        <begin position="59"/>
        <end position="95"/>
    </location>
</feature>
<dbReference type="STRING" id="763407.A0A167N0K9"/>
<evidence type="ECO:0000256" key="2">
    <source>
        <dbReference type="ARBA" id="ARBA00006660"/>
    </source>
</evidence>
<protein>
    <recommendedName>
        <fullName evidence="11">RED-like N-terminal domain-containing protein</fullName>
    </recommendedName>
</protein>
<dbReference type="InterPro" id="IPR012916">
    <property type="entry name" value="RED_N"/>
</dbReference>
<feature type="region of interest" description="Disordered" evidence="6">
    <location>
        <begin position="457"/>
        <end position="501"/>
    </location>
</feature>
<dbReference type="Proteomes" id="UP000077315">
    <property type="component" value="Unassembled WGS sequence"/>
</dbReference>
<dbReference type="OrthoDB" id="3366823at2759"/>
<feature type="compositionally biased region" description="Basic and acidic residues" evidence="6">
    <location>
        <begin position="70"/>
        <end position="86"/>
    </location>
</feature>
<keyword evidence="4" id="KW-0539">Nucleus</keyword>
<sequence length="573" mass="64392">MSEGLSQDDFRKLMQTPRASSNSSSTPHPSRFKTPVSKTPQFLLFSFSLFCFRNERSEKRYDDDDDDEEGRSHQYRDRAAERRNEETTADEAEAPVQTMEDVLRSTLITQDSTLDAKQAYEKSKYLGGDVDHTHLVKGLDFSLLERVRTELETKRAQVDEIHREAEAENELDDCLDKIDRGESIATNEEEIAEDGSIITHTAMGRQIADLLSKTETKSGGINELFVPGRMAFVFELADEVGHYRDAFSIPTSIIRSKTDGVTRLGQTGWSEDMEAESTLVISKVSQVMANARVVEKAIETKKALAKSASSASAASTPAYLSAISKPNPMVTIDCDIFEDAGRDYQLDESTIEKSTEVDENGKLDYFKGFQPNGSDNKDNQNEDVEMKDVAEEQVSALLSQATGRGALATPDIPVAGSQPLENKNEEPLEVPSKRRRDYQADEVDADANDMDMYGLSTSALPTSFEDRQRTVAYDGTSDDDENEGTSVPTSLVDQGTHRNKKAQLTRWDFDNEEEWQKYKDTVEIYSKSAFQFGVKLGDGRKRNRERRGMNDKQKLDRDYQQVKNLMDKKYGKS</sequence>
<feature type="compositionally biased region" description="Polar residues" evidence="6">
    <location>
        <begin position="484"/>
        <end position="493"/>
    </location>
</feature>
<comment type="subcellular location">
    <subcellularLocation>
        <location evidence="1">Nucleus</location>
    </subcellularLocation>
</comment>
<keyword evidence="5" id="KW-0175">Coiled coil</keyword>
<feature type="region of interest" description="Disordered" evidence="6">
    <location>
        <begin position="362"/>
        <end position="382"/>
    </location>
</feature>
<gene>
    <name evidence="9" type="ORF">PHYBLDRAFT_61251</name>
</gene>
<dbReference type="VEuPathDB" id="FungiDB:PHYBLDRAFT_61251"/>
<dbReference type="GeneID" id="29001685"/>
<evidence type="ECO:0000313" key="9">
    <source>
        <dbReference type="EMBL" id="OAD74694.1"/>
    </source>
</evidence>
<feature type="region of interest" description="Disordered" evidence="6">
    <location>
        <begin position="407"/>
        <end position="438"/>
    </location>
</feature>
<dbReference type="Pfam" id="PF07808">
    <property type="entry name" value="RED_N"/>
    <property type="match status" value="1"/>
</dbReference>
<dbReference type="Pfam" id="PF07807">
    <property type="entry name" value="RED_C"/>
    <property type="match status" value="1"/>
</dbReference>
<dbReference type="InterPro" id="IPR012492">
    <property type="entry name" value="RED_C"/>
</dbReference>
<evidence type="ECO:0000256" key="4">
    <source>
        <dbReference type="ARBA" id="ARBA00023242"/>
    </source>
</evidence>
<keyword evidence="10" id="KW-1185">Reference proteome</keyword>
<evidence type="ECO:0000256" key="1">
    <source>
        <dbReference type="ARBA" id="ARBA00004123"/>
    </source>
</evidence>
<evidence type="ECO:0000256" key="5">
    <source>
        <dbReference type="SAM" id="Coils"/>
    </source>
</evidence>
<reference evidence="10" key="1">
    <citation type="submission" date="2015-06" db="EMBL/GenBank/DDBJ databases">
        <title>Expansion of signal transduction pathways in fungi by whole-genome duplication.</title>
        <authorList>
            <consortium name="DOE Joint Genome Institute"/>
            <person name="Corrochano L.M."/>
            <person name="Kuo A."/>
            <person name="Marcet-Houben M."/>
            <person name="Polaino S."/>
            <person name="Salamov A."/>
            <person name="Villalobos J.M."/>
            <person name="Alvarez M.I."/>
            <person name="Avalos J."/>
            <person name="Benito E.P."/>
            <person name="Benoit I."/>
            <person name="Burger G."/>
            <person name="Camino L.P."/>
            <person name="Canovas D."/>
            <person name="Cerda-Olmedo E."/>
            <person name="Cheng J.-F."/>
            <person name="Dominguez A."/>
            <person name="Elias M."/>
            <person name="Eslava A.P."/>
            <person name="Glaser F."/>
            <person name="Grimwood J."/>
            <person name="Gutierrez G."/>
            <person name="Heitman J."/>
            <person name="Henrissat B."/>
            <person name="Iturriaga E.A."/>
            <person name="Lang B.F."/>
            <person name="Lavin J.L."/>
            <person name="Lee S."/>
            <person name="Li W."/>
            <person name="Lindquist E."/>
            <person name="Lopez-Garcia S."/>
            <person name="Luque E.M."/>
            <person name="Marcos A.T."/>
            <person name="Martin J."/>
            <person name="McCluskey K."/>
            <person name="Medina H.R."/>
            <person name="Miralles-Duran A."/>
            <person name="Miyazaki A."/>
            <person name="Munoz-Torres E."/>
            <person name="Oguiza J.A."/>
            <person name="Ohm R."/>
            <person name="Olmedo M."/>
            <person name="Orejas M."/>
            <person name="Ortiz-Castellanos L."/>
            <person name="Pisabarro A.G."/>
            <person name="Rodriguez-Romero J."/>
            <person name="Ruiz-Herrera J."/>
            <person name="Ruiz-Vazquez R."/>
            <person name="Sanz C."/>
            <person name="Schackwitz W."/>
            <person name="Schmutz J."/>
            <person name="Shahriari M."/>
            <person name="Shelest E."/>
            <person name="Silva-Franco F."/>
            <person name="Soanes D."/>
            <person name="Syed K."/>
            <person name="Tagua V.G."/>
            <person name="Talbot N.J."/>
            <person name="Thon M."/>
            <person name="De vries R.P."/>
            <person name="Wiebenga A."/>
            <person name="Yadav J.S."/>
            <person name="Braun E.L."/>
            <person name="Baker S."/>
            <person name="Garre V."/>
            <person name="Horwitz B."/>
            <person name="Torres-Martinez S."/>
            <person name="Idnurm A."/>
            <person name="Herrera-Estrella A."/>
            <person name="Gabaldon T."/>
            <person name="Grigoriev I.V."/>
        </authorList>
    </citation>
    <scope>NUCLEOTIDE SEQUENCE [LARGE SCALE GENOMIC DNA]</scope>
    <source>
        <strain evidence="10">NRRL 1555(-)</strain>
    </source>
</reference>
<dbReference type="RefSeq" id="XP_018292734.1">
    <property type="nucleotide sequence ID" value="XM_018440779.1"/>
</dbReference>
<feature type="domain" description="RED-like N-terminal" evidence="8">
    <location>
        <begin position="57"/>
        <end position="301"/>
    </location>
</feature>
<accession>A0A167N0K9</accession>
<dbReference type="InParanoid" id="A0A167N0K9"/>
<organism evidence="9 10">
    <name type="scientific">Phycomyces blakesleeanus (strain ATCC 8743b / DSM 1359 / FGSC 10004 / NBRC 33097 / NRRL 1555)</name>
    <dbReference type="NCBI Taxonomy" id="763407"/>
    <lineage>
        <taxon>Eukaryota</taxon>
        <taxon>Fungi</taxon>
        <taxon>Fungi incertae sedis</taxon>
        <taxon>Mucoromycota</taxon>
        <taxon>Mucoromycotina</taxon>
        <taxon>Mucoromycetes</taxon>
        <taxon>Mucorales</taxon>
        <taxon>Phycomycetaceae</taxon>
        <taxon>Phycomyces</taxon>
    </lineage>
</organism>
<feature type="coiled-coil region" evidence="5">
    <location>
        <begin position="144"/>
        <end position="171"/>
    </location>
</feature>
<feature type="region of interest" description="Disordered" evidence="6">
    <location>
        <begin position="1"/>
        <end position="36"/>
    </location>
</feature>
<dbReference type="PANTHER" id="PTHR12765">
    <property type="entry name" value="RED PROTEIN IK FACTOR CYTOKINE IK"/>
    <property type="match status" value="1"/>
</dbReference>
<evidence type="ECO:0008006" key="11">
    <source>
        <dbReference type="Google" id="ProtNLM"/>
    </source>
</evidence>
<proteinExistence type="inferred from homology"/>
<evidence type="ECO:0000256" key="6">
    <source>
        <dbReference type="SAM" id="MobiDB-lite"/>
    </source>
</evidence>
<dbReference type="AlphaFoldDB" id="A0A167N0K9"/>
<feature type="region of interest" description="Disordered" evidence="6">
    <location>
        <begin position="536"/>
        <end position="573"/>
    </location>
</feature>